<keyword evidence="1" id="KW-0175">Coiled coil</keyword>
<accession>S9NXK7</accession>
<proteinExistence type="predicted"/>
<protein>
    <submittedName>
        <fullName evidence="3">Uncharacterized protein</fullName>
    </submittedName>
</protein>
<evidence type="ECO:0000256" key="1">
    <source>
        <dbReference type="SAM" id="Coils"/>
    </source>
</evidence>
<keyword evidence="2" id="KW-0472">Membrane</keyword>
<feature type="transmembrane region" description="Helical" evidence="2">
    <location>
        <begin position="472"/>
        <end position="491"/>
    </location>
</feature>
<feature type="transmembrane region" description="Helical" evidence="2">
    <location>
        <begin position="563"/>
        <end position="579"/>
    </location>
</feature>
<feature type="transmembrane region" description="Helical" evidence="2">
    <location>
        <begin position="382"/>
        <end position="399"/>
    </location>
</feature>
<reference evidence="3" key="1">
    <citation type="submission" date="2013-05" db="EMBL/GenBank/DDBJ databases">
        <title>Genome assembly of Cystobacter fuscus DSM 2262.</title>
        <authorList>
            <person name="Sharma G."/>
            <person name="Khatri I."/>
            <person name="Kaur C."/>
            <person name="Mayilraj S."/>
            <person name="Subramanian S."/>
        </authorList>
    </citation>
    <scope>NUCLEOTIDE SEQUENCE [LARGE SCALE GENOMIC DNA]</scope>
    <source>
        <strain evidence="3">DSM 2262</strain>
    </source>
</reference>
<comment type="caution">
    <text evidence="3">The sequence shown here is derived from an EMBL/GenBank/DDBJ whole genome shotgun (WGS) entry which is preliminary data.</text>
</comment>
<evidence type="ECO:0000256" key="2">
    <source>
        <dbReference type="SAM" id="Phobius"/>
    </source>
</evidence>
<evidence type="ECO:0000313" key="4">
    <source>
        <dbReference type="Proteomes" id="UP000011682"/>
    </source>
</evidence>
<keyword evidence="2" id="KW-1133">Transmembrane helix</keyword>
<feature type="transmembrane region" description="Helical" evidence="2">
    <location>
        <begin position="541"/>
        <end position="557"/>
    </location>
</feature>
<feature type="transmembrane region" description="Helical" evidence="2">
    <location>
        <begin position="293"/>
        <end position="317"/>
    </location>
</feature>
<feature type="transmembrane region" description="Helical" evidence="2">
    <location>
        <begin position="710"/>
        <end position="731"/>
    </location>
</feature>
<feature type="coiled-coil region" evidence="1">
    <location>
        <begin position="625"/>
        <end position="652"/>
    </location>
</feature>
<sequence length="862" mass="93659">MLTFGALAVMTLLLMQVRLRIHSRAAGPSRDAVLSLEPPLPSWLPAPTSLDISGRCAPHIRRIELSLGGSPLTAECSSGRFHFQGVALAPGRNVLQFSVGTPPSVTVQSVELLGIAPPRRVLSLRAVEEGALLRVESIFPREQASSLGLLADDTNEALARVFQPVLLNATPVDRLVRRGPHTPTLTLGSSEVTLSKSIPLSRRAYPVFETLVLRSRDGFPFSRATDEFIIESPGLALRSVTPLPDSMEGGVGRWKGTGQAPGRETEIRLAFSGETTSLWPVSRFSQQLARPRAALPSFLLTPGPELLLLVAAFFLLAHRLTRTALPSPSPVPHRLVQLFDPELPRAGRTRLLAEWLVAFILVVPLIELLRPLVGPPRRLPPGLWPFGVMLVTLVGTRLVRRRFPAFHSRWGGLLSSPWRASALLLGVTVLLPSPSEHALWGLRLFMASSLLGLCLTLLVLQPSGRAWPRGEWGWFVLLPGLIAYALAMPALRAQAEASHLPIVWEALRSSTALPEVLGHALLLGLLALLASATEQREPGPIPWVGALLFAIHGIGLHDKVGGWALPALLGLALFPTVLLHPPERRQALLAGRDKVLSLRKQWLEELPLTWLQQMHAALEVLGTKLAKGELSLDDYRERASKLELRIAEVEKNFSLEGTPARDLVFAHGPLAGDWENAKLAMRLGSLFFLPVTLAYSAWGLTPSFSWKGLGFLLIFYTVNVLASAALFGFFFSSLRGRTGLRKALWLCLVTQLCLLPSWLEVLSRTNDLVLFVFSMLHSVMIFLLLGLCFDVWVARAAWGDRFHWRTFLGLSGLTTVAASLSLLGASLATTLGAALTGQLSRTVVQFVGMTVGGMTGGGGPAP</sequence>
<feature type="transmembrane region" description="Helical" evidence="2">
    <location>
        <begin position="411"/>
        <end position="431"/>
    </location>
</feature>
<feature type="transmembrane region" description="Helical" evidence="2">
    <location>
        <begin position="806"/>
        <end position="828"/>
    </location>
</feature>
<keyword evidence="2" id="KW-0812">Transmembrane</keyword>
<evidence type="ECO:0000313" key="3">
    <source>
        <dbReference type="EMBL" id="EPX55596.1"/>
    </source>
</evidence>
<gene>
    <name evidence="3" type="ORF">D187_009207</name>
</gene>
<feature type="transmembrane region" description="Helical" evidence="2">
    <location>
        <begin position="743"/>
        <end position="762"/>
    </location>
</feature>
<feature type="transmembrane region" description="Helical" evidence="2">
    <location>
        <begin position="679"/>
        <end position="698"/>
    </location>
</feature>
<dbReference type="AlphaFoldDB" id="S9NXK7"/>
<feature type="transmembrane region" description="Helical" evidence="2">
    <location>
        <begin position="768"/>
        <end position="794"/>
    </location>
</feature>
<keyword evidence="4" id="KW-1185">Reference proteome</keyword>
<feature type="transmembrane region" description="Helical" evidence="2">
    <location>
        <begin position="437"/>
        <end position="460"/>
    </location>
</feature>
<dbReference type="Proteomes" id="UP000011682">
    <property type="component" value="Unassembled WGS sequence"/>
</dbReference>
<feature type="transmembrane region" description="Helical" evidence="2">
    <location>
        <begin position="511"/>
        <end position="529"/>
    </location>
</feature>
<organism evidence="3 4">
    <name type="scientific">Cystobacter fuscus (strain ATCC 25194 / DSM 2262 / NBRC 100088 / M29)</name>
    <dbReference type="NCBI Taxonomy" id="1242864"/>
    <lineage>
        <taxon>Bacteria</taxon>
        <taxon>Pseudomonadati</taxon>
        <taxon>Myxococcota</taxon>
        <taxon>Myxococcia</taxon>
        <taxon>Myxococcales</taxon>
        <taxon>Cystobacterineae</taxon>
        <taxon>Archangiaceae</taxon>
        <taxon>Cystobacter</taxon>
    </lineage>
</organism>
<name>S9NXK7_CYSF2</name>
<dbReference type="EMBL" id="ANAH02000071">
    <property type="protein sequence ID" value="EPX55596.1"/>
    <property type="molecule type" value="Genomic_DNA"/>
</dbReference>
<feature type="transmembrane region" description="Helical" evidence="2">
    <location>
        <begin position="351"/>
        <end position="370"/>
    </location>
</feature>